<accession>A0ACC0BKN9</accession>
<keyword evidence="2" id="KW-1185">Reference proteome</keyword>
<organism evidence="1 2">
    <name type="scientific">Catharanthus roseus</name>
    <name type="common">Madagascar periwinkle</name>
    <name type="synonym">Vinca rosea</name>
    <dbReference type="NCBI Taxonomy" id="4058"/>
    <lineage>
        <taxon>Eukaryota</taxon>
        <taxon>Viridiplantae</taxon>
        <taxon>Streptophyta</taxon>
        <taxon>Embryophyta</taxon>
        <taxon>Tracheophyta</taxon>
        <taxon>Spermatophyta</taxon>
        <taxon>Magnoliopsida</taxon>
        <taxon>eudicotyledons</taxon>
        <taxon>Gunneridae</taxon>
        <taxon>Pentapetalae</taxon>
        <taxon>asterids</taxon>
        <taxon>lamiids</taxon>
        <taxon>Gentianales</taxon>
        <taxon>Apocynaceae</taxon>
        <taxon>Rauvolfioideae</taxon>
        <taxon>Vinceae</taxon>
        <taxon>Catharanthinae</taxon>
        <taxon>Catharanthus</taxon>
    </lineage>
</organism>
<gene>
    <name evidence="1" type="ORF">M9H77_13549</name>
</gene>
<reference evidence="2" key="1">
    <citation type="journal article" date="2023" name="Nat. Plants">
        <title>Single-cell RNA sequencing provides a high-resolution roadmap for understanding the multicellular compartmentation of specialized metabolism.</title>
        <authorList>
            <person name="Sun S."/>
            <person name="Shen X."/>
            <person name="Li Y."/>
            <person name="Li Y."/>
            <person name="Wang S."/>
            <person name="Li R."/>
            <person name="Zhang H."/>
            <person name="Shen G."/>
            <person name="Guo B."/>
            <person name="Wei J."/>
            <person name="Xu J."/>
            <person name="St-Pierre B."/>
            <person name="Chen S."/>
            <person name="Sun C."/>
        </authorList>
    </citation>
    <scope>NUCLEOTIDE SEQUENCE [LARGE SCALE GENOMIC DNA]</scope>
</reference>
<dbReference type="Proteomes" id="UP001060085">
    <property type="component" value="Linkage Group LG03"/>
</dbReference>
<sequence length="502" mass="55273">MIVGLDNRTVAERMVNALPSLLLPVPTFLGSGHYNLSNPRSRTSVFNTVDKCKVRMPNHCKSKGNGAADIEAREHLYLGMDFGTSGARYALIDKEGNMHAEGKREYPLINNKETIDWIQSWKITLFQLLDDVPLNLRSTVASISIDGTSATTIIIDGKTGEPLSKPFLYNESCPEALPMVKSIAPENHTVCSGSSTLCKLVSWWSSYDSNKDSAVLLHQADWLLWLLHGKLGVSDYNNALKVGYDPEIDNYPSWLLTQPYSYVLPSVQAPGSSIDYIKEDIRTQFGFPKDCIICTGTTDSIAAFLAARATQPGKAVTSLGSTLAIKLLSTSRIEDARFGVYSHRLDDKWLVGGASNTGGAVLRQLFTDEQLEKLSEQINPTEASYLDYYPLQSAGERFPVADPKMEPRLHPRPESDVEYLHGILESIARIEAKAYNLLKELGATPVEEVFTAGGGSNNEKWIKIRERVLGLPVHRALQTEAAYGAALLALKSKGRIIKGKII</sequence>
<comment type="caution">
    <text evidence="1">The sequence shown here is derived from an EMBL/GenBank/DDBJ whole genome shotgun (WGS) entry which is preliminary data.</text>
</comment>
<evidence type="ECO:0000313" key="2">
    <source>
        <dbReference type="Proteomes" id="UP001060085"/>
    </source>
</evidence>
<name>A0ACC0BKN9_CATRO</name>
<dbReference type="EMBL" id="CM044703">
    <property type="protein sequence ID" value="KAI5673185.1"/>
    <property type="molecule type" value="Genomic_DNA"/>
</dbReference>
<protein>
    <submittedName>
        <fullName evidence="1">Uncharacterized protein</fullName>
    </submittedName>
</protein>
<proteinExistence type="predicted"/>
<evidence type="ECO:0000313" key="1">
    <source>
        <dbReference type="EMBL" id="KAI5673185.1"/>
    </source>
</evidence>